<keyword evidence="2" id="KW-0732">Signal</keyword>
<evidence type="ECO:0000313" key="4">
    <source>
        <dbReference type="EMBL" id="XBS67144.1"/>
    </source>
</evidence>
<evidence type="ECO:0000256" key="1">
    <source>
        <dbReference type="ARBA" id="ARBA00009091"/>
    </source>
</evidence>
<dbReference type="RefSeq" id="WP_349967682.1">
    <property type="nucleotide sequence ID" value="NZ_CP157942.1"/>
</dbReference>
<evidence type="ECO:0000256" key="3">
    <source>
        <dbReference type="SAM" id="Phobius"/>
    </source>
</evidence>
<dbReference type="SUPFAM" id="SSF111384">
    <property type="entry name" value="OmpH-like"/>
    <property type="match status" value="1"/>
</dbReference>
<proteinExistence type="inferred from homology"/>
<gene>
    <name evidence="4" type="ORF">ABLO99_08455</name>
</gene>
<dbReference type="EMBL" id="CP157942">
    <property type="protein sequence ID" value="XBS67144.1"/>
    <property type="molecule type" value="Genomic_DNA"/>
</dbReference>
<dbReference type="Gene3D" id="3.30.910.20">
    <property type="entry name" value="Skp domain"/>
    <property type="match status" value="1"/>
</dbReference>
<dbReference type="GO" id="GO:0005829">
    <property type="term" value="C:cytosol"/>
    <property type="evidence" value="ECO:0007669"/>
    <property type="project" value="TreeGrafter"/>
</dbReference>
<feature type="transmembrane region" description="Helical" evidence="3">
    <location>
        <begin position="6"/>
        <end position="24"/>
    </location>
</feature>
<accession>A0AAU7Q2A4</accession>
<keyword evidence="3" id="KW-1133">Transmembrane helix</keyword>
<sequence>MRYIQLLISVIALIISMFVGYKFVGYQSQGVLNTKAAIIDSDKVINESLALQNIQQQIKEQNSRLQQEFENELEKLKPSKEESDLLSEEAKKERAEQFNKHAVSVRDNYAKKMSNLEENYREAVESVFNKIKEAAKRTAEKNNIDLVLLISKKNQVLYSMDEVDLSDVVLKNVNKEIPEFALQSIE</sequence>
<dbReference type="InterPro" id="IPR024930">
    <property type="entry name" value="Skp_dom_sf"/>
</dbReference>
<dbReference type="SMART" id="SM00935">
    <property type="entry name" value="OmpH"/>
    <property type="match status" value="1"/>
</dbReference>
<dbReference type="PANTHER" id="PTHR35089">
    <property type="entry name" value="CHAPERONE PROTEIN SKP"/>
    <property type="match status" value="1"/>
</dbReference>
<dbReference type="PANTHER" id="PTHR35089:SF1">
    <property type="entry name" value="CHAPERONE PROTEIN SKP"/>
    <property type="match status" value="1"/>
</dbReference>
<dbReference type="GO" id="GO:0051082">
    <property type="term" value="F:unfolded protein binding"/>
    <property type="evidence" value="ECO:0007669"/>
    <property type="project" value="InterPro"/>
</dbReference>
<protein>
    <submittedName>
        <fullName evidence="4">OmpH family outer membrane protein</fullName>
    </submittedName>
</protein>
<name>A0AAU7Q2A4_9RICK</name>
<dbReference type="GO" id="GO:0050821">
    <property type="term" value="P:protein stabilization"/>
    <property type="evidence" value="ECO:0007669"/>
    <property type="project" value="TreeGrafter"/>
</dbReference>
<keyword evidence="3" id="KW-0812">Transmembrane</keyword>
<keyword evidence="3" id="KW-0472">Membrane</keyword>
<evidence type="ECO:0000256" key="2">
    <source>
        <dbReference type="ARBA" id="ARBA00022729"/>
    </source>
</evidence>
<dbReference type="InterPro" id="IPR005632">
    <property type="entry name" value="Chaperone_Skp"/>
</dbReference>
<dbReference type="Pfam" id="PF03938">
    <property type="entry name" value="OmpH"/>
    <property type="match status" value="1"/>
</dbReference>
<organism evidence="4">
    <name type="scientific">Wolbachia endosymbiont of Armadillidium arcangelii</name>
    <dbReference type="NCBI Taxonomy" id="3158571"/>
    <lineage>
        <taxon>Bacteria</taxon>
        <taxon>Pseudomonadati</taxon>
        <taxon>Pseudomonadota</taxon>
        <taxon>Alphaproteobacteria</taxon>
        <taxon>Rickettsiales</taxon>
        <taxon>Anaplasmataceae</taxon>
        <taxon>Wolbachieae</taxon>
        <taxon>Wolbachia</taxon>
    </lineage>
</organism>
<reference evidence="4" key="1">
    <citation type="submission" date="2024-06" db="EMBL/GenBank/DDBJ databases">
        <authorList>
            <person name="Dussert Y."/>
            <person name="Peccoud J."/>
            <person name="Pigeault R."/>
        </authorList>
    </citation>
    <scope>NUCLEOTIDE SEQUENCE</scope>
    <source>
        <strain evidence="4">WArc</strain>
    </source>
</reference>
<dbReference type="AlphaFoldDB" id="A0AAU7Q2A4"/>
<comment type="similarity">
    <text evidence="1">Belongs to the Skp family.</text>
</comment>